<reference evidence="2 3" key="1">
    <citation type="submission" date="2020-05" db="EMBL/GenBank/DDBJ databases">
        <title>Identification and distribution of gene clusters putatively required for synthesis of sphingolipid metabolism inhibitors in phylogenetically diverse species of the filamentous fungus Fusarium.</title>
        <authorList>
            <person name="Kim H.-S."/>
            <person name="Busman M."/>
            <person name="Brown D.W."/>
            <person name="Divon H."/>
            <person name="Uhlig S."/>
            <person name="Proctor R.H."/>
        </authorList>
    </citation>
    <scope>NUCLEOTIDE SEQUENCE [LARGE SCALE GENOMIC DNA]</scope>
    <source>
        <strain evidence="2 3">NRRL 53147</strain>
    </source>
</reference>
<feature type="region of interest" description="Disordered" evidence="1">
    <location>
        <begin position="52"/>
        <end position="146"/>
    </location>
</feature>
<proteinExistence type="predicted"/>
<dbReference type="AlphaFoldDB" id="A0A8H5N0L1"/>
<evidence type="ECO:0000256" key="1">
    <source>
        <dbReference type="SAM" id="MobiDB-lite"/>
    </source>
</evidence>
<dbReference type="EMBL" id="JAAOAM010000102">
    <property type="protein sequence ID" value="KAF5547882.1"/>
    <property type="molecule type" value="Genomic_DNA"/>
</dbReference>
<comment type="caution">
    <text evidence="2">The sequence shown here is derived from an EMBL/GenBank/DDBJ whole genome shotgun (WGS) entry which is preliminary data.</text>
</comment>
<evidence type="ECO:0000313" key="3">
    <source>
        <dbReference type="Proteomes" id="UP000522262"/>
    </source>
</evidence>
<feature type="compositionally biased region" description="Acidic residues" evidence="1">
    <location>
        <begin position="70"/>
        <end position="80"/>
    </location>
</feature>
<name>A0A8H5N0L1_9HYPO</name>
<keyword evidence="3" id="KW-1185">Reference proteome</keyword>
<gene>
    <name evidence="2" type="ORF">FMEXI_4980</name>
</gene>
<evidence type="ECO:0000313" key="2">
    <source>
        <dbReference type="EMBL" id="KAF5547882.1"/>
    </source>
</evidence>
<sequence length="337" mass="35647">MRFSTTGSTSSLPICHPRGCELSSKNVGLNSLPTDKHAQAFANINVKYLHRNERDGEGPGSSEIMPLAIDSDEESNDASDDNAARTSGSGTQPRLPRSTRLKAWHGPRTLTESGHFLSYPTMSDGVDTPPDVNAGTAGSSNKDTPANTVTATSGCAGTINSPEVNTTISGLRNADTQTASGSEGSGDDGNANEPIEVVNAVDAVDAVVDRLISSGQNRASLHSESPTKEMISVSTSTAASSPIETVVSSPRTVTGLSSENTNDSCEARDMSISNGVYELKIILLSNGQKEVETKLDEKSKVVLEDLMGKMESLSKQQNHVKKDALGYRKTSNIELRY</sequence>
<protein>
    <submittedName>
        <fullName evidence="2">Uncharacterized protein</fullName>
    </submittedName>
</protein>
<dbReference type="Proteomes" id="UP000522262">
    <property type="component" value="Unassembled WGS sequence"/>
</dbReference>
<accession>A0A8H5N0L1</accession>
<feature type="compositionally biased region" description="Polar residues" evidence="1">
    <location>
        <begin position="136"/>
        <end position="146"/>
    </location>
</feature>
<organism evidence="2 3">
    <name type="scientific">Fusarium mexicanum</name>
    <dbReference type="NCBI Taxonomy" id="751941"/>
    <lineage>
        <taxon>Eukaryota</taxon>
        <taxon>Fungi</taxon>
        <taxon>Dikarya</taxon>
        <taxon>Ascomycota</taxon>
        <taxon>Pezizomycotina</taxon>
        <taxon>Sordariomycetes</taxon>
        <taxon>Hypocreomycetidae</taxon>
        <taxon>Hypocreales</taxon>
        <taxon>Nectriaceae</taxon>
        <taxon>Fusarium</taxon>
        <taxon>Fusarium fujikuroi species complex</taxon>
    </lineage>
</organism>